<evidence type="ECO:0000256" key="1">
    <source>
        <dbReference type="ARBA" id="ARBA00022553"/>
    </source>
</evidence>
<evidence type="ECO:0000313" key="4">
    <source>
        <dbReference type="EMBL" id="PZQ16321.1"/>
    </source>
</evidence>
<organism evidence="4 5">
    <name type="scientific">Rhodanobacter denitrificans</name>
    <dbReference type="NCBI Taxonomy" id="666685"/>
    <lineage>
        <taxon>Bacteria</taxon>
        <taxon>Pseudomonadati</taxon>
        <taxon>Pseudomonadota</taxon>
        <taxon>Gammaproteobacteria</taxon>
        <taxon>Lysobacterales</taxon>
        <taxon>Rhodanobacteraceae</taxon>
        <taxon>Rhodanobacter</taxon>
    </lineage>
</organism>
<dbReference type="GO" id="GO:0005886">
    <property type="term" value="C:plasma membrane"/>
    <property type="evidence" value="ECO:0007669"/>
    <property type="project" value="UniProtKB-SubCell"/>
</dbReference>
<dbReference type="Proteomes" id="UP000249046">
    <property type="component" value="Unassembled WGS sequence"/>
</dbReference>
<dbReference type="CDD" id="cd17546">
    <property type="entry name" value="REC_hyHK_CKI1_RcsC-like"/>
    <property type="match status" value="1"/>
</dbReference>
<dbReference type="Pfam" id="PF00072">
    <property type="entry name" value="Response_reg"/>
    <property type="match status" value="1"/>
</dbReference>
<evidence type="ECO:0000256" key="2">
    <source>
        <dbReference type="PROSITE-ProRule" id="PRU00169"/>
    </source>
</evidence>
<protein>
    <submittedName>
        <fullName evidence="4">Response regulator</fullName>
    </submittedName>
</protein>
<accession>A0A2W5KHA7</accession>
<dbReference type="GO" id="GO:0000160">
    <property type="term" value="P:phosphorelay signal transduction system"/>
    <property type="evidence" value="ECO:0007669"/>
    <property type="project" value="InterPro"/>
</dbReference>
<dbReference type="SUPFAM" id="SSF52172">
    <property type="entry name" value="CheY-like"/>
    <property type="match status" value="1"/>
</dbReference>
<dbReference type="EMBL" id="QFPO01000005">
    <property type="protein sequence ID" value="PZQ16321.1"/>
    <property type="molecule type" value="Genomic_DNA"/>
</dbReference>
<reference evidence="4 5" key="1">
    <citation type="submission" date="2017-08" db="EMBL/GenBank/DDBJ databases">
        <title>Infants hospitalized years apart are colonized by the same room-sourced microbial strains.</title>
        <authorList>
            <person name="Brooks B."/>
            <person name="Olm M.R."/>
            <person name="Firek B.A."/>
            <person name="Baker R."/>
            <person name="Thomas B.C."/>
            <person name="Morowitz M.J."/>
            <person name="Banfield J.F."/>
        </authorList>
    </citation>
    <scope>NUCLEOTIDE SEQUENCE [LARGE SCALE GENOMIC DNA]</scope>
    <source>
        <strain evidence="4">S2_005_003_R2_42</strain>
    </source>
</reference>
<dbReference type="InterPro" id="IPR036641">
    <property type="entry name" value="HPT_dom_sf"/>
</dbReference>
<name>A0A2W5KHA7_9GAMM</name>
<feature type="domain" description="Response regulatory" evidence="3">
    <location>
        <begin position="22"/>
        <end position="139"/>
    </location>
</feature>
<dbReference type="SMART" id="SM00448">
    <property type="entry name" value="REC"/>
    <property type="match status" value="1"/>
</dbReference>
<dbReference type="SUPFAM" id="SSF47226">
    <property type="entry name" value="Histidine-containing phosphotransfer domain, HPT domain"/>
    <property type="match status" value="1"/>
</dbReference>
<evidence type="ECO:0000313" key="5">
    <source>
        <dbReference type="Proteomes" id="UP000249046"/>
    </source>
</evidence>
<sequence length="254" mass="27450">MRRHSDIRADEDVFNARIAVPRILVADDNPLSLRFFAEAIGQVGAECIGASDGRQAAVMAAAEPFDLFLFDARMPQLDGASALRRIRAGPGPERLTPALATTASNDAEFHRALRSAGFEAVLVKPTRIQTLHAMLLQYLPELRLPHDRSLWFDDPQALRTSGGDAGVVGALRALLHQELTALPRELGDIAATEDRAGLRDRLHRLAASAGFCGVPALTTAIDGLQRTLDAGQDWPETALDEFRACCAAINRLLG</sequence>
<dbReference type="Gene3D" id="3.40.50.2300">
    <property type="match status" value="1"/>
</dbReference>
<dbReference type="AlphaFoldDB" id="A0A2W5KHA7"/>
<dbReference type="InterPro" id="IPR001789">
    <property type="entry name" value="Sig_transdc_resp-reg_receiver"/>
</dbReference>
<comment type="caution">
    <text evidence="4">The sequence shown here is derived from an EMBL/GenBank/DDBJ whole genome shotgun (WGS) entry which is preliminary data.</text>
</comment>
<keyword evidence="1 2" id="KW-0597">Phosphoprotein</keyword>
<evidence type="ECO:0000259" key="3">
    <source>
        <dbReference type="PROSITE" id="PS50110"/>
    </source>
</evidence>
<dbReference type="PROSITE" id="PS50110">
    <property type="entry name" value="RESPONSE_REGULATORY"/>
    <property type="match status" value="1"/>
</dbReference>
<proteinExistence type="predicted"/>
<feature type="modified residue" description="4-aspartylphosphate" evidence="2">
    <location>
        <position position="71"/>
    </location>
</feature>
<dbReference type="InterPro" id="IPR011006">
    <property type="entry name" value="CheY-like_superfamily"/>
</dbReference>
<dbReference type="PANTHER" id="PTHR45339:SF6">
    <property type="entry name" value="SENSORY HISTIDINE PROTEIN KINASE"/>
    <property type="match status" value="1"/>
</dbReference>
<dbReference type="GO" id="GO:0005524">
    <property type="term" value="F:ATP binding"/>
    <property type="evidence" value="ECO:0007669"/>
    <property type="project" value="UniProtKB-KW"/>
</dbReference>
<dbReference type="Gene3D" id="1.20.120.160">
    <property type="entry name" value="HPT domain"/>
    <property type="match status" value="1"/>
</dbReference>
<dbReference type="PANTHER" id="PTHR45339">
    <property type="entry name" value="HYBRID SIGNAL TRANSDUCTION HISTIDINE KINASE J"/>
    <property type="match status" value="1"/>
</dbReference>
<gene>
    <name evidence="4" type="ORF">DI564_06705</name>
</gene>